<evidence type="ECO:0000313" key="1">
    <source>
        <dbReference type="EMBL" id="TGY95805.1"/>
    </source>
</evidence>
<gene>
    <name evidence="1" type="ORF">E5329_13245</name>
</gene>
<dbReference type="Proteomes" id="UP000304953">
    <property type="component" value="Unassembled WGS sequence"/>
</dbReference>
<organism evidence="1 2">
    <name type="scientific">Petralouisia muris</name>
    <dbReference type="NCBI Taxonomy" id="3032872"/>
    <lineage>
        <taxon>Bacteria</taxon>
        <taxon>Bacillati</taxon>
        <taxon>Bacillota</taxon>
        <taxon>Clostridia</taxon>
        <taxon>Lachnospirales</taxon>
        <taxon>Lachnospiraceae</taxon>
        <taxon>Petralouisia</taxon>
    </lineage>
</organism>
<comment type="caution">
    <text evidence="1">The sequence shown here is derived from an EMBL/GenBank/DDBJ whole genome shotgun (WGS) entry which is preliminary data.</text>
</comment>
<protein>
    <submittedName>
        <fullName evidence="1">Uncharacterized protein</fullName>
    </submittedName>
</protein>
<keyword evidence="2" id="KW-1185">Reference proteome</keyword>
<sequence length="688" mass="79960">MNWIKIIKKQFSLKVITVLLCGIVFSLSCGAMWVSKSFNLDCFYDIGKVYDIEYMSWVTADFGMAYLGEGRKMSITGDVACKTFVIQGTMQQWRTLVLELGDMNLESMEWQLEFYDNTGVLVGTQQVVLLPGENIVELSGQAFSQMKYLIFNSTGNTFSIQKMQFLEGTRLTKASQYGQAVLFFFFLYLIIVLIAGKLYSKFRKKKARDFYIFLSKLQDIYLRIGKVMPNVGQVPGKYLSAGRRLLFLGMLYYMLVINNKDTYFVTAYYPRHILIFGLFLFGIAALAKEGELKKQNWRLPYMGIWAILWMGICISDFIVKKRFTGWGWLMLFVVGLLLFIWQNMREPGDLFRDLIKSIEYYSLFNLIFCLIARPKLEWYGYCGITWNPNIYIQYLMPMCVASLAELLEWIEKEKRGKGWIFHLIMIIVVFYMNWISQSRTGLLALAMILLLFVGAFLLLAGQKKYRKKCWKAIVTCTVLAVPVSFVCGWCIQTIPQKLGTQVIFPRDEYRIEVGLPSLTLNAEAAGLLKNMKDHLTVQKILPNNDIDMFTSGRSLYWNAYLRNMNLWGHPYQLEIWGKGRLEHSGFIIIAYRYGVFTIVPYLLYIGLTIWYAWKYLRYKGTEQIYRFYPIGIAVGMLCILLVENVERPFYSVSCLAFYLLPGVFMMGQQWTEETKCRKKNAEIPDTKK</sequence>
<reference evidence="1" key="1">
    <citation type="submission" date="2019-04" db="EMBL/GenBank/DDBJ databases">
        <title>Microbes associate with the intestines of laboratory mice.</title>
        <authorList>
            <person name="Navarre W."/>
            <person name="Wong E."/>
            <person name="Huang K."/>
            <person name="Tropini C."/>
            <person name="Ng K."/>
            <person name="Yu B."/>
        </authorList>
    </citation>
    <scope>NUCLEOTIDE SEQUENCE</scope>
    <source>
        <strain evidence="1">NM01_1-7b</strain>
    </source>
</reference>
<name>A0AC61RW85_9FIRM</name>
<proteinExistence type="predicted"/>
<dbReference type="EMBL" id="SRYA01000024">
    <property type="protein sequence ID" value="TGY95805.1"/>
    <property type="molecule type" value="Genomic_DNA"/>
</dbReference>
<evidence type="ECO:0000313" key="2">
    <source>
        <dbReference type="Proteomes" id="UP000304953"/>
    </source>
</evidence>
<accession>A0AC61RW85</accession>